<protein>
    <recommendedName>
        <fullName evidence="2">Retrotransposon gag domain-containing protein</fullName>
    </recommendedName>
</protein>
<feature type="region of interest" description="Disordered" evidence="1">
    <location>
        <begin position="1"/>
        <end position="22"/>
    </location>
</feature>
<dbReference type="InterPro" id="IPR032567">
    <property type="entry name" value="RTL1-rel"/>
</dbReference>
<reference evidence="3" key="3">
    <citation type="submission" date="2025-09" db="UniProtKB">
        <authorList>
            <consortium name="Ensembl"/>
        </authorList>
    </citation>
    <scope>IDENTIFICATION</scope>
</reference>
<dbReference type="PANTHER" id="PTHR15503">
    <property type="entry name" value="LDOC1 RELATED"/>
    <property type="match status" value="1"/>
</dbReference>
<evidence type="ECO:0000256" key="1">
    <source>
        <dbReference type="SAM" id="MobiDB-lite"/>
    </source>
</evidence>
<reference evidence="3 4" key="1">
    <citation type="submission" date="2021-04" db="EMBL/GenBank/DDBJ databases">
        <authorList>
            <consortium name="Wellcome Sanger Institute Data Sharing"/>
        </authorList>
    </citation>
    <scope>NUCLEOTIDE SEQUENCE [LARGE SCALE GENOMIC DNA]</scope>
</reference>
<dbReference type="GeneTree" id="ENSGT01020000231719"/>
<dbReference type="Ensembl" id="ENSATET00000080118.1">
    <property type="protein sequence ID" value="ENSATEP00000075382.1"/>
    <property type="gene ID" value="ENSATEG00000030790.1"/>
</dbReference>
<accession>A0AAQ6INN1</accession>
<evidence type="ECO:0000313" key="4">
    <source>
        <dbReference type="Proteomes" id="UP000265040"/>
    </source>
</evidence>
<dbReference type="PANTHER" id="PTHR15503:SF36">
    <property type="entry name" value="RETROTRANSPOSON GAG-LIKE PROTEIN 5"/>
    <property type="match status" value="1"/>
</dbReference>
<dbReference type="Proteomes" id="UP000265040">
    <property type="component" value="Chromosome 13"/>
</dbReference>
<evidence type="ECO:0000313" key="3">
    <source>
        <dbReference type="Ensembl" id="ENSATEP00000075382.1"/>
    </source>
</evidence>
<keyword evidence="4" id="KW-1185">Reference proteome</keyword>
<feature type="compositionally biased region" description="Basic and acidic residues" evidence="1">
    <location>
        <begin position="12"/>
        <end position="22"/>
    </location>
</feature>
<dbReference type="AlphaFoldDB" id="A0AAQ6INN1"/>
<proteinExistence type="predicted"/>
<organism evidence="3 4">
    <name type="scientific">Anabas testudineus</name>
    <name type="common">Climbing perch</name>
    <name type="synonym">Anthias testudineus</name>
    <dbReference type="NCBI Taxonomy" id="64144"/>
    <lineage>
        <taxon>Eukaryota</taxon>
        <taxon>Metazoa</taxon>
        <taxon>Chordata</taxon>
        <taxon>Craniata</taxon>
        <taxon>Vertebrata</taxon>
        <taxon>Euteleostomi</taxon>
        <taxon>Actinopterygii</taxon>
        <taxon>Neopterygii</taxon>
        <taxon>Teleostei</taxon>
        <taxon>Neoteleostei</taxon>
        <taxon>Acanthomorphata</taxon>
        <taxon>Anabantaria</taxon>
        <taxon>Anabantiformes</taxon>
        <taxon>Anabantoidei</taxon>
        <taxon>Anabantidae</taxon>
        <taxon>Anabas</taxon>
    </lineage>
</organism>
<dbReference type="InterPro" id="IPR005162">
    <property type="entry name" value="Retrotrans_gag_dom"/>
</dbReference>
<dbReference type="Pfam" id="PF03732">
    <property type="entry name" value="Retrotrans_gag"/>
    <property type="match status" value="1"/>
</dbReference>
<feature type="domain" description="Retrotransposon gag" evidence="2">
    <location>
        <begin position="122"/>
        <end position="195"/>
    </location>
</feature>
<evidence type="ECO:0000259" key="2">
    <source>
        <dbReference type="Pfam" id="PF03732"/>
    </source>
</evidence>
<feature type="region of interest" description="Disordered" evidence="1">
    <location>
        <begin position="199"/>
        <end position="218"/>
    </location>
</feature>
<sequence>MESAPRFVTELSGHKTDSARDQAWKGQVEGALADIGTRLETLSTAIQGLGENYRTLASREAQAPSAPAPAFSPLSLPREIALSKPPPYNGDPENCRPFLTQCDIYFSFQPSVFISEQAKVGFVISLLTGPARAWATAEWSRASACCSSFKSFSEELTKIFDPTKPDKEAAIKLSEIKQGSRSVAEYSIEFRTLAALSAGYEPGPAAPSPSSAYTGKGS</sequence>
<reference evidence="3" key="2">
    <citation type="submission" date="2025-08" db="UniProtKB">
        <authorList>
            <consortium name="Ensembl"/>
        </authorList>
    </citation>
    <scope>IDENTIFICATION</scope>
</reference>
<name>A0AAQ6INN1_ANATE</name>